<evidence type="ECO:0000313" key="2">
    <source>
        <dbReference type="EnsemblProtists" id="EOD15924"/>
    </source>
</evidence>
<accession>A0A0D3IXD9</accession>
<dbReference type="RefSeq" id="XP_005768353.1">
    <property type="nucleotide sequence ID" value="XM_005768296.1"/>
</dbReference>
<evidence type="ECO:0000256" key="1">
    <source>
        <dbReference type="SAM" id="MobiDB-lite"/>
    </source>
</evidence>
<dbReference type="AlphaFoldDB" id="A0A0D3IXD9"/>
<dbReference type="HOGENOM" id="CLU_878338_0_0_1"/>
<feature type="region of interest" description="Disordered" evidence="1">
    <location>
        <begin position="61"/>
        <end position="131"/>
    </location>
</feature>
<sequence>MLSLLATSLAAPVPAVPDEKSLGDGHLLGAMMLGAVGDKEGAIDMLHHEAHELIDEMHDSKPERQENDHHDYHDDHYHDHYHSNYGSTHQDSNEYYHAHGGRSLGAEEAENKESDTDARPVEAPAEKRSNYHVHYHAPSSGSYYGGVDSFGPPDATSCRGYDCSVQGQFCPPDAPGGTDIGSLLSGDQGFTCCYGQWRQGGRQSCDSYVSDRNSGNGLVYEEITEEWTTGGAGSFDHSHYGQPVYEEWSGSSSYGHHHDDDDDDDSYDEGHHHGGRWLSQADGAASVSSAARDGENADSKADSADTDSAEPSEKDII</sequence>
<feature type="region of interest" description="Disordered" evidence="1">
    <location>
        <begin position="246"/>
        <end position="317"/>
    </location>
</feature>
<dbReference type="Proteomes" id="UP000013827">
    <property type="component" value="Unassembled WGS sequence"/>
</dbReference>
<dbReference type="EnsemblProtists" id="EOD15924">
    <property type="protein sequence ID" value="EOD15924"/>
    <property type="gene ID" value="EMIHUDRAFT_103004"/>
</dbReference>
<keyword evidence="3" id="KW-1185">Reference proteome</keyword>
<feature type="compositionally biased region" description="Basic and acidic residues" evidence="1">
    <location>
        <begin position="109"/>
        <end position="129"/>
    </location>
</feature>
<organism evidence="2 3">
    <name type="scientific">Emiliania huxleyi (strain CCMP1516)</name>
    <dbReference type="NCBI Taxonomy" id="280463"/>
    <lineage>
        <taxon>Eukaryota</taxon>
        <taxon>Haptista</taxon>
        <taxon>Haptophyta</taxon>
        <taxon>Prymnesiophyceae</taxon>
        <taxon>Isochrysidales</taxon>
        <taxon>Noelaerhabdaceae</taxon>
        <taxon>Emiliania</taxon>
    </lineage>
</organism>
<reference evidence="2" key="2">
    <citation type="submission" date="2024-10" db="UniProtKB">
        <authorList>
            <consortium name="EnsemblProtists"/>
        </authorList>
    </citation>
    <scope>IDENTIFICATION</scope>
</reference>
<feature type="compositionally biased region" description="Basic and acidic residues" evidence="1">
    <location>
        <begin position="292"/>
        <end position="303"/>
    </location>
</feature>
<reference evidence="3" key="1">
    <citation type="journal article" date="2013" name="Nature">
        <title>Pan genome of the phytoplankton Emiliania underpins its global distribution.</title>
        <authorList>
            <person name="Read B.A."/>
            <person name="Kegel J."/>
            <person name="Klute M.J."/>
            <person name="Kuo A."/>
            <person name="Lefebvre S.C."/>
            <person name="Maumus F."/>
            <person name="Mayer C."/>
            <person name="Miller J."/>
            <person name="Monier A."/>
            <person name="Salamov A."/>
            <person name="Young J."/>
            <person name="Aguilar M."/>
            <person name="Claverie J.M."/>
            <person name="Frickenhaus S."/>
            <person name="Gonzalez K."/>
            <person name="Herman E.K."/>
            <person name="Lin Y.C."/>
            <person name="Napier J."/>
            <person name="Ogata H."/>
            <person name="Sarno A.F."/>
            <person name="Shmutz J."/>
            <person name="Schroeder D."/>
            <person name="de Vargas C."/>
            <person name="Verret F."/>
            <person name="von Dassow P."/>
            <person name="Valentin K."/>
            <person name="Van de Peer Y."/>
            <person name="Wheeler G."/>
            <person name="Dacks J.B."/>
            <person name="Delwiche C.F."/>
            <person name="Dyhrman S.T."/>
            <person name="Glockner G."/>
            <person name="John U."/>
            <person name="Richards T."/>
            <person name="Worden A.Z."/>
            <person name="Zhang X."/>
            <person name="Grigoriev I.V."/>
            <person name="Allen A.E."/>
            <person name="Bidle K."/>
            <person name="Borodovsky M."/>
            <person name="Bowler C."/>
            <person name="Brownlee C."/>
            <person name="Cock J.M."/>
            <person name="Elias M."/>
            <person name="Gladyshev V.N."/>
            <person name="Groth M."/>
            <person name="Guda C."/>
            <person name="Hadaegh A."/>
            <person name="Iglesias-Rodriguez M.D."/>
            <person name="Jenkins J."/>
            <person name="Jones B.M."/>
            <person name="Lawson T."/>
            <person name="Leese F."/>
            <person name="Lindquist E."/>
            <person name="Lobanov A."/>
            <person name="Lomsadze A."/>
            <person name="Malik S.B."/>
            <person name="Marsh M.E."/>
            <person name="Mackinder L."/>
            <person name="Mock T."/>
            <person name="Mueller-Roeber B."/>
            <person name="Pagarete A."/>
            <person name="Parker M."/>
            <person name="Probert I."/>
            <person name="Quesneville H."/>
            <person name="Raines C."/>
            <person name="Rensing S.A."/>
            <person name="Riano-Pachon D.M."/>
            <person name="Richier S."/>
            <person name="Rokitta S."/>
            <person name="Shiraiwa Y."/>
            <person name="Soanes D.M."/>
            <person name="van der Giezen M."/>
            <person name="Wahlund T.M."/>
            <person name="Williams B."/>
            <person name="Wilson W."/>
            <person name="Wolfe G."/>
            <person name="Wurch L.L."/>
        </authorList>
    </citation>
    <scope>NUCLEOTIDE SEQUENCE</scope>
</reference>
<evidence type="ECO:0000313" key="3">
    <source>
        <dbReference type="Proteomes" id="UP000013827"/>
    </source>
</evidence>
<dbReference type="KEGG" id="ehx:EMIHUDRAFT_103004"/>
<dbReference type="GeneID" id="17262178"/>
<feature type="compositionally biased region" description="Basic and acidic residues" evidence="1">
    <location>
        <begin position="61"/>
        <end position="82"/>
    </location>
</feature>
<proteinExistence type="predicted"/>
<protein>
    <submittedName>
        <fullName evidence="2">Uncharacterized protein</fullName>
    </submittedName>
</protein>
<name>A0A0D3IXD9_EMIH1</name>
<dbReference type="PaxDb" id="2903-EOD15924"/>